<dbReference type="RefSeq" id="WP_380115453.1">
    <property type="nucleotide sequence ID" value="NZ_JBHSIU010000014.1"/>
</dbReference>
<comment type="caution">
    <text evidence="1">The sequence shown here is derived from an EMBL/GenBank/DDBJ whole genome shotgun (WGS) entry which is preliminary data.</text>
</comment>
<dbReference type="Proteomes" id="UP001595912">
    <property type="component" value="Unassembled WGS sequence"/>
</dbReference>
<accession>A0ABV9VSR5</accession>
<name>A0ABV9VSR5_9ACTN</name>
<reference evidence="2" key="1">
    <citation type="journal article" date="2019" name="Int. J. Syst. Evol. Microbiol.">
        <title>The Global Catalogue of Microorganisms (GCM) 10K type strain sequencing project: providing services to taxonomists for standard genome sequencing and annotation.</title>
        <authorList>
            <consortium name="The Broad Institute Genomics Platform"/>
            <consortium name="The Broad Institute Genome Sequencing Center for Infectious Disease"/>
            <person name="Wu L."/>
            <person name="Ma J."/>
        </authorList>
    </citation>
    <scope>NUCLEOTIDE SEQUENCE [LARGE SCALE GENOMIC DNA]</scope>
    <source>
        <strain evidence="2">CGMCC 4.7152</strain>
    </source>
</reference>
<dbReference type="EMBL" id="JBHSIU010000014">
    <property type="protein sequence ID" value="MFC4999119.1"/>
    <property type="molecule type" value="Genomic_DNA"/>
</dbReference>
<proteinExistence type="predicted"/>
<organism evidence="1 2">
    <name type="scientific">Dactylosporangium cerinum</name>
    <dbReference type="NCBI Taxonomy" id="1434730"/>
    <lineage>
        <taxon>Bacteria</taxon>
        <taxon>Bacillati</taxon>
        <taxon>Actinomycetota</taxon>
        <taxon>Actinomycetes</taxon>
        <taxon>Micromonosporales</taxon>
        <taxon>Micromonosporaceae</taxon>
        <taxon>Dactylosporangium</taxon>
    </lineage>
</organism>
<keyword evidence="2" id="KW-1185">Reference proteome</keyword>
<evidence type="ECO:0000313" key="2">
    <source>
        <dbReference type="Proteomes" id="UP001595912"/>
    </source>
</evidence>
<evidence type="ECO:0000313" key="1">
    <source>
        <dbReference type="EMBL" id="MFC4999119.1"/>
    </source>
</evidence>
<sequence>MTQRPERRRQRAKHPASLCEWPDIDHDAPSGDPITRIAVWRLDDSNDDHLDADPNTVFTSQLTKRLILMYSNRGDTIVDLDNDAQLLTAARAAGREHLAITDTADIAVLDELHSDGRQIGLVTVQWPRPAQLDVPPPAAAIADLFLACRLMTGGTATVIFVMHPATAATPDTFTGYERDLRAAAEACGFGHPQQIIAVGAPRDGDAFVYYATHAEAKDIAASESSPPVRLLVFTPPPAGTRTHSSEPTVGTVSTLHDLLDP</sequence>
<gene>
    <name evidence="1" type="ORF">ACFPIJ_14885</name>
</gene>
<protein>
    <submittedName>
        <fullName evidence="1">Uncharacterized protein</fullName>
    </submittedName>
</protein>